<protein>
    <recommendedName>
        <fullName evidence="2">NAD-dependent epimerase/dehydratase domain-containing protein</fullName>
    </recommendedName>
</protein>
<feature type="domain" description="NAD-dependent epimerase/dehydratase" evidence="2">
    <location>
        <begin position="3"/>
        <end position="223"/>
    </location>
</feature>
<evidence type="ECO:0000256" key="1">
    <source>
        <dbReference type="ARBA" id="ARBA00007637"/>
    </source>
</evidence>
<name>A0A0S7Y1N2_UNCSA</name>
<dbReference type="AlphaFoldDB" id="A0A0S7Y1N2"/>
<proteinExistence type="inferred from homology"/>
<evidence type="ECO:0000313" key="3">
    <source>
        <dbReference type="EMBL" id="KPJ68661.1"/>
    </source>
</evidence>
<comment type="similarity">
    <text evidence="1">Belongs to the NAD(P)-dependent epimerase/dehydratase family.</text>
</comment>
<dbReference type="EMBL" id="LIZX01000045">
    <property type="protein sequence ID" value="KPJ68661.1"/>
    <property type="molecule type" value="Genomic_DNA"/>
</dbReference>
<evidence type="ECO:0000259" key="2">
    <source>
        <dbReference type="Pfam" id="PF01370"/>
    </source>
</evidence>
<evidence type="ECO:0000313" key="4">
    <source>
        <dbReference type="Proteomes" id="UP000051861"/>
    </source>
</evidence>
<dbReference type="Gene3D" id="3.40.50.720">
    <property type="entry name" value="NAD(P)-binding Rossmann-like Domain"/>
    <property type="match status" value="1"/>
</dbReference>
<sequence length="325" mass="36764">MRILVIGSAGFIGQFLVRKLADANHEIVGLDVNPHPAEIHNICKCFSGNLCSRHDVMKAAKDVDMVITLAAKHHDFGVSREEFFKVNETGTQILLDVAGTLSLKKLIFYSTVAVYGTRAEPSTEEMDPCPDSNYGESKLAGEKLIYNWCDADKSRCVILIRPTVIFGPNNYANVYNLIDVIYKRKFVFVGSGENIKSVAYVENLVDATIFLMNKMNPGIQIYNYSDEPQMSIKEIVDTISKFMPHEVPERKLPLWLATTFGSIFDILARITGHNYPITAARMKKFATTTHHKADKIRSLGFQQKVDTEEGFRRMVEWYLEKHTSK</sequence>
<gene>
    <name evidence="3" type="ORF">AMJ44_05865</name>
</gene>
<organism evidence="3 4">
    <name type="scientific">candidate division WOR-1 bacterium DG_54_3</name>
    <dbReference type="NCBI Taxonomy" id="1703775"/>
    <lineage>
        <taxon>Bacteria</taxon>
        <taxon>Bacillati</taxon>
        <taxon>Saganbacteria</taxon>
    </lineage>
</organism>
<dbReference type="InterPro" id="IPR001509">
    <property type="entry name" value="Epimerase_deHydtase"/>
</dbReference>
<dbReference type="SUPFAM" id="SSF51735">
    <property type="entry name" value="NAD(P)-binding Rossmann-fold domains"/>
    <property type="match status" value="1"/>
</dbReference>
<dbReference type="Pfam" id="PF01370">
    <property type="entry name" value="Epimerase"/>
    <property type="match status" value="1"/>
</dbReference>
<dbReference type="InterPro" id="IPR036291">
    <property type="entry name" value="NAD(P)-bd_dom_sf"/>
</dbReference>
<dbReference type="Proteomes" id="UP000051861">
    <property type="component" value="Unassembled WGS sequence"/>
</dbReference>
<accession>A0A0S7Y1N2</accession>
<dbReference type="PATRIC" id="fig|1703775.3.peg.2206"/>
<comment type="caution">
    <text evidence="3">The sequence shown here is derived from an EMBL/GenBank/DDBJ whole genome shotgun (WGS) entry which is preliminary data.</text>
</comment>
<dbReference type="PANTHER" id="PTHR43000">
    <property type="entry name" value="DTDP-D-GLUCOSE 4,6-DEHYDRATASE-RELATED"/>
    <property type="match status" value="1"/>
</dbReference>
<reference evidence="3 4" key="1">
    <citation type="journal article" date="2015" name="Microbiome">
        <title>Genomic resolution of linkages in carbon, nitrogen, and sulfur cycling among widespread estuary sediment bacteria.</title>
        <authorList>
            <person name="Baker B.J."/>
            <person name="Lazar C.S."/>
            <person name="Teske A.P."/>
            <person name="Dick G.J."/>
        </authorList>
    </citation>
    <scope>NUCLEOTIDE SEQUENCE [LARGE SCALE GENOMIC DNA]</scope>
    <source>
        <strain evidence="3">DG_54_3</strain>
    </source>
</reference>